<protein>
    <submittedName>
        <fullName evidence="1">Uncharacterized protein</fullName>
    </submittedName>
</protein>
<evidence type="ECO:0000313" key="1">
    <source>
        <dbReference type="EMBL" id="KKL46484.1"/>
    </source>
</evidence>
<accession>A0A0F9CBN1</accession>
<reference evidence="1" key="1">
    <citation type="journal article" date="2015" name="Nature">
        <title>Complex archaea that bridge the gap between prokaryotes and eukaryotes.</title>
        <authorList>
            <person name="Spang A."/>
            <person name="Saw J.H."/>
            <person name="Jorgensen S.L."/>
            <person name="Zaremba-Niedzwiedzka K."/>
            <person name="Martijn J."/>
            <person name="Lind A.E."/>
            <person name="van Eijk R."/>
            <person name="Schleper C."/>
            <person name="Guy L."/>
            <person name="Ettema T.J."/>
        </authorList>
    </citation>
    <scope>NUCLEOTIDE SEQUENCE</scope>
</reference>
<sequence length="88" mass="10215">MHVTGRRWFDRRHGNTYHSVTIMGPENSIVASADFAYGYGDQWMQTAHELLVEKGLVPGVERTKAIWQIFKEMEITYDVTDVGRKRDL</sequence>
<dbReference type="AlphaFoldDB" id="A0A0F9CBN1"/>
<organism evidence="1">
    <name type="scientific">marine sediment metagenome</name>
    <dbReference type="NCBI Taxonomy" id="412755"/>
    <lineage>
        <taxon>unclassified sequences</taxon>
        <taxon>metagenomes</taxon>
        <taxon>ecological metagenomes</taxon>
    </lineage>
</organism>
<gene>
    <name evidence="1" type="ORF">LCGC14_2345060</name>
</gene>
<dbReference type="EMBL" id="LAZR01034013">
    <property type="protein sequence ID" value="KKL46484.1"/>
    <property type="molecule type" value="Genomic_DNA"/>
</dbReference>
<name>A0A0F9CBN1_9ZZZZ</name>
<comment type="caution">
    <text evidence="1">The sequence shown here is derived from an EMBL/GenBank/DDBJ whole genome shotgun (WGS) entry which is preliminary data.</text>
</comment>
<proteinExistence type="predicted"/>